<comment type="caution">
    <text evidence="9">The sequence shown here is derived from an EMBL/GenBank/DDBJ whole genome shotgun (WGS) entry which is preliminary data.</text>
</comment>
<dbReference type="PIRSF" id="PIRSF016578">
    <property type="entry name" value="HsaA"/>
    <property type="match status" value="1"/>
</dbReference>
<name>A0A268HH28_9BACI</name>
<evidence type="ECO:0000256" key="3">
    <source>
        <dbReference type="ARBA" id="ARBA00022630"/>
    </source>
</evidence>
<dbReference type="AlphaFoldDB" id="A0A268HH28"/>
<dbReference type="SUPFAM" id="SSF56645">
    <property type="entry name" value="Acyl-CoA dehydrogenase NM domain-like"/>
    <property type="match status" value="1"/>
</dbReference>
<evidence type="ECO:0000256" key="1">
    <source>
        <dbReference type="ARBA" id="ARBA00001974"/>
    </source>
</evidence>
<evidence type="ECO:0000313" key="9">
    <source>
        <dbReference type="EMBL" id="PAE09187.1"/>
    </source>
</evidence>
<evidence type="ECO:0000313" key="10">
    <source>
        <dbReference type="Proteomes" id="UP000216475"/>
    </source>
</evidence>
<dbReference type="Gene3D" id="2.40.110.10">
    <property type="entry name" value="Butyryl-CoA Dehydrogenase, subunit A, domain 2"/>
    <property type="match status" value="1"/>
</dbReference>
<dbReference type="InterPro" id="IPR009100">
    <property type="entry name" value="AcylCoA_DH/oxidase_NM_dom_sf"/>
</dbReference>
<dbReference type="CDD" id="cd00567">
    <property type="entry name" value="ACAD"/>
    <property type="match status" value="1"/>
</dbReference>
<protein>
    <submittedName>
        <fullName evidence="9">Acyl-CoA dehydrogenase</fullName>
    </submittedName>
</protein>
<comment type="similarity">
    <text evidence="2 6">Belongs to the acyl-CoA dehydrogenase family.</text>
</comment>
<keyword evidence="4 6" id="KW-0274">FAD</keyword>
<keyword evidence="3 6" id="KW-0285">Flavoprotein</keyword>
<gene>
    <name evidence="9" type="ORF">CHI12_02535</name>
</gene>
<dbReference type="GO" id="GO:0003995">
    <property type="term" value="F:acyl-CoA dehydrogenase activity"/>
    <property type="evidence" value="ECO:0007669"/>
    <property type="project" value="TreeGrafter"/>
</dbReference>
<evidence type="ECO:0000259" key="8">
    <source>
        <dbReference type="Pfam" id="PF02770"/>
    </source>
</evidence>
<dbReference type="InterPro" id="IPR046373">
    <property type="entry name" value="Acyl-CoA_Oxase/DH_mid-dom_sf"/>
</dbReference>
<dbReference type="InterPro" id="IPR037069">
    <property type="entry name" value="AcylCoA_DH/ox_N_sf"/>
</dbReference>
<reference evidence="9 10" key="1">
    <citation type="submission" date="2017-07" db="EMBL/GenBank/DDBJ databases">
        <title>Isolation and whole genome analysis of endospore-forming bacteria from heroin.</title>
        <authorList>
            <person name="Kalinowski J."/>
            <person name="Ahrens B."/>
            <person name="Al-Dilaimi A."/>
            <person name="Winkler A."/>
            <person name="Wibberg D."/>
            <person name="Schleenbecker U."/>
            <person name="Ruckert C."/>
            <person name="Wolfel R."/>
            <person name="Grass G."/>
        </authorList>
    </citation>
    <scope>NUCLEOTIDE SEQUENCE [LARGE SCALE GENOMIC DNA]</scope>
    <source>
        <strain evidence="9 10">7509</strain>
    </source>
</reference>
<dbReference type="Gene3D" id="1.10.540.10">
    <property type="entry name" value="Acyl-CoA dehydrogenase/oxidase, N-terminal domain"/>
    <property type="match status" value="1"/>
</dbReference>
<proteinExistence type="inferred from homology"/>
<dbReference type="InterPro" id="IPR006091">
    <property type="entry name" value="Acyl-CoA_Oxase/DH_mid-dom"/>
</dbReference>
<dbReference type="PANTHER" id="PTHR43884">
    <property type="entry name" value="ACYL-COA DEHYDROGENASE"/>
    <property type="match status" value="1"/>
</dbReference>
<dbReference type="SUPFAM" id="SSF47203">
    <property type="entry name" value="Acyl-CoA dehydrogenase C-terminal domain-like"/>
    <property type="match status" value="1"/>
</dbReference>
<dbReference type="InterPro" id="IPR009075">
    <property type="entry name" value="AcylCo_DH/oxidase_C"/>
</dbReference>
<evidence type="ECO:0000259" key="7">
    <source>
        <dbReference type="Pfam" id="PF00441"/>
    </source>
</evidence>
<organism evidence="9 10">
    <name type="scientific">Terribacillus saccharophilus</name>
    <dbReference type="NCBI Taxonomy" id="361277"/>
    <lineage>
        <taxon>Bacteria</taxon>
        <taxon>Bacillati</taxon>
        <taxon>Bacillota</taxon>
        <taxon>Bacilli</taxon>
        <taxon>Bacillales</taxon>
        <taxon>Bacillaceae</taxon>
        <taxon>Terribacillus</taxon>
    </lineage>
</organism>
<comment type="cofactor">
    <cofactor evidence="1 6">
        <name>FAD</name>
        <dbReference type="ChEBI" id="CHEBI:57692"/>
    </cofactor>
</comment>
<dbReference type="InterPro" id="IPR036250">
    <property type="entry name" value="AcylCo_DH-like_C"/>
</dbReference>
<dbReference type="Gene3D" id="1.20.140.10">
    <property type="entry name" value="Butyryl-CoA Dehydrogenase, subunit A, domain 3"/>
    <property type="match status" value="1"/>
</dbReference>
<evidence type="ECO:0000256" key="4">
    <source>
        <dbReference type="ARBA" id="ARBA00022827"/>
    </source>
</evidence>
<dbReference type="Proteomes" id="UP000216475">
    <property type="component" value="Unassembled WGS sequence"/>
</dbReference>
<keyword evidence="5 6" id="KW-0560">Oxidoreductase</keyword>
<evidence type="ECO:0000256" key="6">
    <source>
        <dbReference type="RuleBase" id="RU362125"/>
    </source>
</evidence>
<evidence type="ECO:0000256" key="5">
    <source>
        <dbReference type="ARBA" id="ARBA00023002"/>
    </source>
</evidence>
<dbReference type="PANTHER" id="PTHR43884:SF25">
    <property type="entry name" value="ACYL-COA DEHYDROGENASE YDBM-RELATED"/>
    <property type="match status" value="1"/>
</dbReference>
<evidence type="ECO:0000256" key="2">
    <source>
        <dbReference type="ARBA" id="ARBA00009347"/>
    </source>
</evidence>
<feature type="domain" description="Acyl-CoA oxidase/dehydrogenase middle" evidence="8">
    <location>
        <begin position="126"/>
        <end position="218"/>
    </location>
</feature>
<dbReference type="EMBL" id="NPBH01000010">
    <property type="protein sequence ID" value="PAE09187.1"/>
    <property type="molecule type" value="Genomic_DNA"/>
</dbReference>
<dbReference type="GO" id="GO:0050660">
    <property type="term" value="F:flavin adenine dinucleotide binding"/>
    <property type="evidence" value="ECO:0007669"/>
    <property type="project" value="InterPro"/>
</dbReference>
<sequence length="384" mass="42504">MRRFGMIIANEEHILTKAKQVAEVAKKYKQIGDEQAQLAPQVVEAFRTAAYTLLTVPKAQGGDGANLHDFLLAQEAVATGDGAAALSIGWHLSTMQDLCESADWPKDIFKKFLEEVVQERKIVNRAASEPKTGSPTRGGLPETKAMRDGNDYILSGRKTFTSMAADLDYYLVTAYVEEEDAVGSFLIAREINGVRVEKTWNPMGMRATGSEDLILEQVRVPANCYVERARKKSGPKGSLLHIPACYLGIAKSARDEAVSFAKEFQPNTLDKPIISVPHIREKIGEMDLELMQARHFMYHVASLWDSYPEKRHMMGPELAAVKVNATKAAVKVVDLAMRIAGGRGLSKTQPFEQHYRDVRAGLHNPPMDDAVLELLASHAEKKDN</sequence>
<feature type="domain" description="Acyl-CoA dehydrogenase/oxidase C-terminal" evidence="7">
    <location>
        <begin position="243"/>
        <end position="360"/>
    </location>
</feature>
<accession>A0A268HH28</accession>
<dbReference type="Pfam" id="PF02770">
    <property type="entry name" value="Acyl-CoA_dh_M"/>
    <property type="match status" value="1"/>
</dbReference>
<dbReference type="Pfam" id="PF00441">
    <property type="entry name" value="Acyl-CoA_dh_1"/>
    <property type="match status" value="1"/>
</dbReference>